<gene>
    <name evidence="2" type="ORF">NCTC12227_00143</name>
</gene>
<dbReference type="Proteomes" id="UP000268229">
    <property type="component" value="Chromosome"/>
</dbReference>
<proteinExistence type="predicted"/>
<name>A0A1X3CM14_9NEIS</name>
<accession>A0A1X3CM14</accession>
<reference evidence="2 3" key="1">
    <citation type="submission" date="2018-12" db="EMBL/GenBank/DDBJ databases">
        <authorList>
            <consortium name="Pathogen Informatics"/>
        </authorList>
    </citation>
    <scope>NUCLEOTIDE SEQUENCE [LARGE SCALE GENOMIC DNA]</scope>
    <source>
        <strain evidence="2 3">NCTC12227</strain>
    </source>
</reference>
<keyword evidence="1" id="KW-0472">Membrane</keyword>
<sequence>MREQAQDLRELMIINKARNVNLTISTKSLLIFTITWVLWFLTAYFIVNDHRVLLYNPVIGTWTLADLLKASVAFVLVQLNILLIWSICVTRNKFS</sequence>
<dbReference type="RefSeq" id="WP_085389218.1">
    <property type="nucleotide sequence ID" value="NZ_LR134516.1"/>
</dbReference>
<keyword evidence="3" id="KW-1185">Reference proteome</keyword>
<evidence type="ECO:0000313" key="3">
    <source>
        <dbReference type="Proteomes" id="UP000268229"/>
    </source>
</evidence>
<feature type="transmembrane region" description="Helical" evidence="1">
    <location>
        <begin position="28"/>
        <end position="47"/>
    </location>
</feature>
<dbReference type="OrthoDB" id="8604388at2"/>
<dbReference type="AlphaFoldDB" id="A0A1X3CM14"/>
<keyword evidence="1" id="KW-0812">Transmembrane</keyword>
<protein>
    <submittedName>
        <fullName evidence="2">Uncharacterized protein</fullName>
    </submittedName>
</protein>
<dbReference type="EMBL" id="LR134516">
    <property type="protein sequence ID" value="VEJ20437.1"/>
    <property type="molecule type" value="Genomic_DNA"/>
</dbReference>
<evidence type="ECO:0000256" key="1">
    <source>
        <dbReference type="SAM" id="Phobius"/>
    </source>
</evidence>
<keyword evidence="1" id="KW-1133">Transmembrane helix</keyword>
<feature type="transmembrane region" description="Helical" evidence="1">
    <location>
        <begin position="67"/>
        <end position="89"/>
    </location>
</feature>
<dbReference type="STRING" id="326522.BWD08_00515"/>
<organism evidence="2 3">
    <name type="scientific">Neisseria animaloris</name>
    <dbReference type="NCBI Taxonomy" id="326522"/>
    <lineage>
        <taxon>Bacteria</taxon>
        <taxon>Pseudomonadati</taxon>
        <taxon>Pseudomonadota</taxon>
        <taxon>Betaproteobacteria</taxon>
        <taxon>Neisseriales</taxon>
        <taxon>Neisseriaceae</taxon>
        <taxon>Neisseria</taxon>
    </lineage>
</organism>
<dbReference type="KEGG" id="nani:NCTC12227_00143"/>
<evidence type="ECO:0000313" key="2">
    <source>
        <dbReference type="EMBL" id="VEJ20437.1"/>
    </source>
</evidence>